<dbReference type="Proteomes" id="UP000887458">
    <property type="component" value="Unassembled WGS sequence"/>
</dbReference>
<proteinExistence type="predicted"/>
<comment type="caution">
    <text evidence="2">The sequence shown here is derived from an EMBL/GenBank/DDBJ whole genome shotgun (WGS) entry which is preliminary data.</text>
</comment>
<evidence type="ECO:0000256" key="1">
    <source>
        <dbReference type="SAM" id="MobiDB-lite"/>
    </source>
</evidence>
<dbReference type="EMBL" id="NJHN03000043">
    <property type="protein sequence ID" value="KAH9421329.1"/>
    <property type="molecule type" value="Genomic_DNA"/>
</dbReference>
<keyword evidence="3" id="KW-1185">Reference proteome</keyword>
<reference evidence="2 3" key="2">
    <citation type="journal article" date="2022" name="Mol. Biol. Evol.">
        <title>Comparative Genomics Reveals Insights into the Divergent Evolution of Astigmatic Mites and Household Pest Adaptations.</title>
        <authorList>
            <person name="Xiong Q."/>
            <person name="Wan A.T."/>
            <person name="Liu X."/>
            <person name="Fung C.S."/>
            <person name="Xiao X."/>
            <person name="Malainual N."/>
            <person name="Hou J."/>
            <person name="Wang L."/>
            <person name="Wang M."/>
            <person name="Yang K.Y."/>
            <person name="Cui Y."/>
            <person name="Leung E.L."/>
            <person name="Nong W."/>
            <person name="Shin S.K."/>
            <person name="Au S.W."/>
            <person name="Jeong K.Y."/>
            <person name="Chew F.T."/>
            <person name="Hui J.H."/>
            <person name="Leung T.F."/>
            <person name="Tungtrongchitr A."/>
            <person name="Zhong N."/>
            <person name="Liu Z."/>
            <person name="Tsui S.K."/>
        </authorList>
    </citation>
    <scope>NUCLEOTIDE SEQUENCE [LARGE SCALE GENOMIC DNA]</scope>
    <source>
        <strain evidence="2">Derp</strain>
    </source>
</reference>
<gene>
    <name evidence="2" type="ORF">DERP_013779</name>
</gene>
<reference evidence="2 3" key="1">
    <citation type="journal article" date="2018" name="J. Allergy Clin. Immunol.">
        <title>High-quality assembly of Dermatophagoides pteronyssinus genome and transcriptome reveals a wide range of novel allergens.</title>
        <authorList>
            <person name="Liu X.Y."/>
            <person name="Yang K.Y."/>
            <person name="Wang M.Q."/>
            <person name="Kwok J.S."/>
            <person name="Zeng X."/>
            <person name="Yang Z."/>
            <person name="Xiao X.J."/>
            <person name="Lau C.P."/>
            <person name="Li Y."/>
            <person name="Huang Z.M."/>
            <person name="Ba J.G."/>
            <person name="Yim A.K."/>
            <person name="Ouyang C.Y."/>
            <person name="Ngai S.M."/>
            <person name="Chan T.F."/>
            <person name="Leung E.L."/>
            <person name="Liu L."/>
            <person name="Liu Z.G."/>
            <person name="Tsui S.K."/>
        </authorList>
    </citation>
    <scope>NUCLEOTIDE SEQUENCE [LARGE SCALE GENOMIC DNA]</scope>
    <source>
        <strain evidence="2">Derp</strain>
    </source>
</reference>
<feature type="region of interest" description="Disordered" evidence="1">
    <location>
        <begin position="1"/>
        <end position="20"/>
    </location>
</feature>
<name>A0ABQ8JFF6_DERPT</name>
<feature type="compositionally biased region" description="Low complexity" evidence="1">
    <location>
        <begin position="1"/>
        <end position="12"/>
    </location>
</feature>
<accession>A0ABQ8JFF6</accession>
<evidence type="ECO:0000313" key="3">
    <source>
        <dbReference type="Proteomes" id="UP000887458"/>
    </source>
</evidence>
<sequence length="118" mass="13511">MQQQQQQQQNNNNDKKSGYPSIFFSASSTLGKCTRCAISFNDNVINVLVFTCFAINGKTRPFCNNEIRIYFLYASIDICEMAAPVTDNTLLIMDLNLLMVDHYPLDIQLMNDIKMQLE</sequence>
<protein>
    <submittedName>
        <fullName evidence="2">Uncharacterized protein</fullName>
    </submittedName>
</protein>
<evidence type="ECO:0000313" key="2">
    <source>
        <dbReference type="EMBL" id="KAH9421329.1"/>
    </source>
</evidence>
<organism evidence="2 3">
    <name type="scientific">Dermatophagoides pteronyssinus</name>
    <name type="common">European house dust mite</name>
    <dbReference type="NCBI Taxonomy" id="6956"/>
    <lineage>
        <taxon>Eukaryota</taxon>
        <taxon>Metazoa</taxon>
        <taxon>Ecdysozoa</taxon>
        <taxon>Arthropoda</taxon>
        <taxon>Chelicerata</taxon>
        <taxon>Arachnida</taxon>
        <taxon>Acari</taxon>
        <taxon>Acariformes</taxon>
        <taxon>Sarcoptiformes</taxon>
        <taxon>Astigmata</taxon>
        <taxon>Psoroptidia</taxon>
        <taxon>Analgoidea</taxon>
        <taxon>Pyroglyphidae</taxon>
        <taxon>Dermatophagoidinae</taxon>
        <taxon>Dermatophagoides</taxon>
    </lineage>
</organism>